<dbReference type="RefSeq" id="WP_014965294.1">
    <property type="nucleotide sequence ID" value="NC_018656.1"/>
</dbReference>
<dbReference type="InterPro" id="IPR007366">
    <property type="entry name" value="DUF432"/>
</dbReference>
<evidence type="ECO:0000313" key="1">
    <source>
        <dbReference type="EMBL" id="AFS82923.1"/>
    </source>
</evidence>
<dbReference type="eggNOG" id="arCOG01766">
    <property type="taxonomic scope" value="Archaea"/>
</dbReference>
<evidence type="ECO:0000313" key="2">
    <source>
        <dbReference type="Proteomes" id="UP000006100"/>
    </source>
</evidence>
<organism evidence="1 2">
    <name type="scientific">Candidatus Nitrosopumilus sediminis</name>
    <dbReference type="NCBI Taxonomy" id="1229909"/>
    <lineage>
        <taxon>Archaea</taxon>
        <taxon>Nitrososphaerota</taxon>
        <taxon>Nitrososphaeria</taxon>
        <taxon>Nitrosopumilales</taxon>
        <taxon>Nitrosopumilaceae</taxon>
        <taxon>Nitrosopumilus</taxon>
    </lineage>
</organism>
<reference evidence="1 2" key="1">
    <citation type="journal article" date="2012" name="J. Bacteriol.">
        <title>Draft Genome Sequence of an Ammonia-Oxidizing Archaeon, "Candidatus Nitrosopumilus sediminis" AR2, from Svalbard in the Arctic Circle.</title>
        <authorList>
            <person name="Park S.J."/>
            <person name="Kim J.G."/>
            <person name="Jung M.Y."/>
            <person name="Kim S.J."/>
            <person name="Cha I.T."/>
            <person name="Ghai R."/>
            <person name="Martin-Cuadrado A.B."/>
            <person name="Rodriguez-Valera F."/>
            <person name="Rhee S.K."/>
        </authorList>
    </citation>
    <scope>NUCLEOTIDE SEQUENCE [LARGE SCALE GENOMIC DNA]</scope>
    <source>
        <strain evidence="1 2">AR2</strain>
    </source>
</reference>
<sequence length="251" mass="28527">MTEETIENTFSNYGLYDIGESLELNLPGTEIRIRKISENVFSYSRKNFDDDLIEKIIPINSSKLQIELCPIRPLNYPARRTAYMYLDVETPIFLSENSAATVFLRCPIEIGVFFIHDNHKDSLDCFTCDPINSRFCLYGSPESGSLCKYAKSEIVESYDDSIPFVNGVLKVNLKNDLSKGLSISRIVFPISDNSIYYQDSHAILDSLNAVLKKKLTLEIIDVVSEKIQTSFTLSPTYEKIETVKHMDMGVE</sequence>
<dbReference type="KEGG" id="nir:NSED_05605"/>
<dbReference type="PATRIC" id="fig|1229909.8.peg.1231"/>
<dbReference type="Proteomes" id="UP000006100">
    <property type="component" value="Chromosome"/>
</dbReference>
<protein>
    <recommendedName>
        <fullName evidence="3">DUF432 domain-containing protein</fullName>
    </recommendedName>
</protein>
<keyword evidence="2" id="KW-1185">Reference proteome</keyword>
<dbReference type="GeneID" id="13696914"/>
<dbReference type="OrthoDB" id="116710at2157"/>
<dbReference type="AlphaFoldDB" id="K0B9T0"/>
<dbReference type="Pfam" id="PF04254">
    <property type="entry name" value="DUF432"/>
    <property type="match status" value="1"/>
</dbReference>
<evidence type="ECO:0008006" key="3">
    <source>
        <dbReference type="Google" id="ProtNLM"/>
    </source>
</evidence>
<gene>
    <name evidence="1" type="ORF">NSED_05605</name>
</gene>
<name>K0B9T0_9ARCH</name>
<accession>K0B9T0</accession>
<dbReference type="HOGENOM" id="CLU_096705_0_0_2"/>
<dbReference type="EMBL" id="CP003843">
    <property type="protein sequence ID" value="AFS82923.1"/>
    <property type="molecule type" value="Genomic_DNA"/>
</dbReference>
<proteinExistence type="predicted"/>
<dbReference type="STRING" id="1229909.NSED_05605"/>